<name>A0ACC0D4I1_9PEZI</name>
<reference evidence="1 2" key="1">
    <citation type="journal article" date="2022" name="New Phytol.">
        <title>Ecological generalism drives hyperdiversity of secondary metabolite gene clusters in xylarialean endophytes.</title>
        <authorList>
            <person name="Franco M.E.E."/>
            <person name="Wisecaver J.H."/>
            <person name="Arnold A.E."/>
            <person name="Ju Y.M."/>
            <person name="Slot J.C."/>
            <person name="Ahrendt S."/>
            <person name="Moore L.P."/>
            <person name="Eastman K.E."/>
            <person name="Scott K."/>
            <person name="Konkel Z."/>
            <person name="Mondo S.J."/>
            <person name="Kuo A."/>
            <person name="Hayes R.D."/>
            <person name="Haridas S."/>
            <person name="Andreopoulos B."/>
            <person name="Riley R."/>
            <person name="LaButti K."/>
            <person name="Pangilinan J."/>
            <person name="Lipzen A."/>
            <person name="Amirebrahimi M."/>
            <person name="Yan J."/>
            <person name="Adam C."/>
            <person name="Keymanesh K."/>
            <person name="Ng V."/>
            <person name="Louie K."/>
            <person name="Northen T."/>
            <person name="Drula E."/>
            <person name="Henrissat B."/>
            <person name="Hsieh H.M."/>
            <person name="Youens-Clark K."/>
            <person name="Lutzoni F."/>
            <person name="Miadlikowska J."/>
            <person name="Eastwood D.C."/>
            <person name="Hamelin R.C."/>
            <person name="Grigoriev I.V."/>
            <person name="U'Ren J.M."/>
        </authorList>
    </citation>
    <scope>NUCLEOTIDE SEQUENCE [LARGE SCALE GENOMIC DNA]</scope>
    <source>
        <strain evidence="1 2">ER1909</strain>
    </source>
</reference>
<keyword evidence="2" id="KW-1185">Reference proteome</keyword>
<organism evidence="1 2">
    <name type="scientific">Hypoxylon rubiginosum</name>
    <dbReference type="NCBI Taxonomy" id="110542"/>
    <lineage>
        <taxon>Eukaryota</taxon>
        <taxon>Fungi</taxon>
        <taxon>Dikarya</taxon>
        <taxon>Ascomycota</taxon>
        <taxon>Pezizomycotina</taxon>
        <taxon>Sordariomycetes</taxon>
        <taxon>Xylariomycetidae</taxon>
        <taxon>Xylariales</taxon>
        <taxon>Hypoxylaceae</taxon>
        <taxon>Hypoxylon</taxon>
    </lineage>
</organism>
<dbReference type="EMBL" id="MU394307">
    <property type="protein sequence ID" value="KAI6087524.1"/>
    <property type="molecule type" value="Genomic_DNA"/>
</dbReference>
<comment type="caution">
    <text evidence="1">The sequence shown here is derived from an EMBL/GenBank/DDBJ whole genome shotgun (WGS) entry which is preliminary data.</text>
</comment>
<gene>
    <name evidence="1" type="ORF">F4821DRAFT_236024</name>
</gene>
<dbReference type="Proteomes" id="UP001497680">
    <property type="component" value="Unassembled WGS sequence"/>
</dbReference>
<evidence type="ECO:0000313" key="2">
    <source>
        <dbReference type="Proteomes" id="UP001497680"/>
    </source>
</evidence>
<proteinExistence type="predicted"/>
<sequence>MAGTGLFLLLALTVVMALASFLAGALPLSMTLSQSQLRLISSIGIGILVGTSLIVIIPEGIEAITEASIPTHSQNTRNLHSPRHIAAVRWAPDSTLGSRSDLDWCRISPNKCEDVNALDDRANSAIPGKEDGADFALQVREPAEESEPKADVGNQHSEVEVPTFYIGLSMILGFVLMFLIDRLPRHASENFQPPPPPRHISLSNLGGSSLSRDEEETEGFLGSLTPTPKQSRSLATTTGLVIHAAADGIAMGASATSPDTKLGFIVFIAIMVHKAPAAFGLTSILLKQGLSKRAARGHLIVFSLASPFGAWATFILVSFLGGGGESQLNQWWTGMLLLFSAGTFLYVAMHAMQEGDSPSGHDGGANGYTDAAQRKHAHPQMRETLATMIGMFLPILTQFGHHH</sequence>
<evidence type="ECO:0000313" key="1">
    <source>
        <dbReference type="EMBL" id="KAI6087524.1"/>
    </source>
</evidence>
<protein>
    <submittedName>
        <fullName evidence="1">Zinc/iron permease</fullName>
    </submittedName>
</protein>
<accession>A0ACC0D4I1</accession>